<dbReference type="CDD" id="cd03801">
    <property type="entry name" value="GT4_PimA-like"/>
    <property type="match status" value="1"/>
</dbReference>
<gene>
    <name evidence="3" type="ORF">J2851_004039</name>
</gene>
<evidence type="ECO:0000313" key="4">
    <source>
        <dbReference type="Proteomes" id="UP000781958"/>
    </source>
</evidence>
<dbReference type="RefSeq" id="WP_209768353.1">
    <property type="nucleotide sequence ID" value="NZ_JAGINP010000015.1"/>
</dbReference>
<evidence type="ECO:0000256" key="1">
    <source>
        <dbReference type="SAM" id="MobiDB-lite"/>
    </source>
</evidence>
<keyword evidence="4" id="KW-1185">Reference proteome</keyword>
<dbReference type="Gene3D" id="3.40.50.2000">
    <property type="entry name" value="Glycogen Phosphorylase B"/>
    <property type="match status" value="1"/>
</dbReference>
<dbReference type="SUPFAM" id="SSF53756">
    <property type="entry name" value="UDP-Glycosyltransferase/glycogen phosphorylase"/>
    <property type="match status" value="1"/>
</dbReference>
<reference evidence="3 4" key="1">
    <citation type="submission" date="2021-03" db="EMBL/GenBank/DDBJ databases">
        <title>Genomic Encyclopedia of Type Strains, Phase III (KMG-III): the genomes of soil and plant-associated and newly described type strains.</title>
        <authorList>
            <person name="Whitman W."/>
        </authorList>
    </citation>
    <scope>NUCLEOTIDE SEQUENCE [LARGE SCALE GENOMIC DNA]</scope>
    <source>
        <strain evidence="3 4">IMMIB AFH-6</strain>
    </source>
</reference>
<protein>
    <submittedName>
        <fullName evidence="3">Glycosyltransferase involved in cell wall biosynthesis</fullName>
    </submittedName>
</protein>
<evidence type="ECO:0000259" key="2">
    <source>
        <dbReference type="Pfam" id="PF00534"/>
    </source>
</evidence>
<dbReference type="PANTHER" id="PTHR46656:SF3">
    <property type="entry name" value="PUTATIVE-RELATED"/>
    <property type="match status" value="1"/>
</dbReference>
<dbReference type="PANTHER" id="PTHR46656">
    <property type="entry name" value="PUTATIVE-RELATED"/>
    <property type="match status" value="1"/>
</dbReference>
<accession>A0ABS4SS83</accession>
<feature type="domain" description="Glycosyl transferase family 1" evidence="2">
    <location>
        <begin position="556"/>
        <end position="720"/>
    </location>
</feature>
<dbReference type="InterPro" id="IPR001296">
    <property type="entry name" value="Glyco_trans_1"/>
</dbReference>
<dbReference type="Proteomes" id="UP000781958">
    <property type="component" value="Unassembled WGS sequence"/>
</dbReference>
<comment type="caution">
    <text evidence="3">The sequence shown here is derived from an EMBL/GenBank/DDBJ whole genome shotgun (WGS) entry which is preliminary data.</text>
</comment>
<proteinExistence type="predicted"/>
<name>A0ABS4SS83_9PROT</name>
<sequence>MLVDPPPVLVPGFPDPRTNDSGTEHTGGRPFATEQAWLDNVRKTIWLIRPDLRDHCGQDWERFNAWLLLNGAAEYRALAEISEEQRARDLESEPAEEAFPDVRPRLTRLMKQAWSLLPDLKTVFDLATPEGQRDFATWLIVHGRRQSDGWADLALAVARPLLSEPAPEAVPGQYPVLTRFMTMVHRARADLPNAFNLATPEGQRDFAWWVFINGPGELGLARYITDEQKRFLNEPDESLPADTPIPISRLMRQIWLRRPDLQAAFPLDQAGGRAGFLAWYVVHGVGELQLAEVIDAPMAGELLAPAGEALPVPRVLSLLWTGDVALQERFPDPAAPDFRLWADGEGRARYPVLARLAKLAATPAQGTPAPAVRNGRGDLPFGVNLIGAARGQFGIGEDVRMAAHAMRVAGIPFSIYNVDPGPSVCQGDDSVEGLIGDGLPYAVNMICTTGIETARLAAFEGRRLFDGRPAIGFWPWELPEWPREWRHAYDLVDEVWASTRYTYQAYAASCPRTVRHMPMTVTVDASDGLGRRDFGLPENRFLFVFSFDALSSFFRKNPEACVQAFRMAFPRGDEPVGLVIKAMRATGENPVWLSMLDTAAADRRMTIIGRTLTRGAVLDLYRACDCFVSLHRAEGFGRGIADAMMLGKPVIVTGHSGNLDFTTPGCAALVDHRPRPVGADEYPFAAGQMWVEPSVEHAAWWMRRLFEEAQLRERLAEQGRRLTMATYAPEVVGAHYAAVLRQVMSGQGISGRRTSEWRCQPEAAQTDHDSNQHLIRGFQR</sequence>
<organism evidence="3 4">
    <name type="scientific">Azospirillum rugosum</name>
    <dbReference type="NCBI Taxonomy" id="416170"/>
    <lineage>
        <taxon>Bacteria</taxon>
        <taxon>Pseudomonadati</taxon>
        <taxon>Pseudomonadota</taxon>
        <taxon>Alphaproteobacteria</taxon>
        <taxon>Rhodospirillales</taxon>
        <taxon>Azospirillaceae</taxon>
        <taxon>Azospirillum</taxon>
    </lineage>
</organism>
<evidence type="ECO:0000313" key="3">
    <source>
        <dbReference type="EMBL" id="MBP2294250.1"/>
    </source>
</evidence>
<feature type="region of interest" description="Disordered" evidence="1">
    <location>
        <begin position="1"/>
        <end position="30"/>
    </location>
</feature>
<dbReference type="EMBL" id="JAGINP010000015">
    <property type="protein sequence ID" value="MBP2294250.1"/>
    <property type="molecule type" value="Genomic_DNA"/>
</dbReference>
<dbReference type="Pfam" id="PF00534">
    <property type="entry name" value="Glycos_transf_1"/>
    <property type="match status" value="1"/>
</dbReference>